<dbReference type="OMA" id="TIRAECA"/>
<proteinExistence type="inferred from homology"/>
<dbReference type="SUPFAM" id="SSF53474">
    <property type="entry name" value="alpha/beta-Hydrolases"/>
    <property type="match status" value="2"/>
</dbReference>
<dbReference type="KEGG" id="psoj:PHYSODRAFT_488107"/>
<feature type="non-terminal residue" evidence="3">
    <location>
        <position position="1"/>
    </location>
</feature>
<dbReference type="PANTHER" id="PTHR43039">
    <property type="entry name" value="ESTERASE-RELATED"/>
    <property type="match status" value="1"/>
</dbReference>
<evidence type="ECO:0000313" key="4">
    <source>
        <dbReference type="Proteomes" id="UP000002640"/>
    </source>
</evidence>
<comment type="similarity">
    <text evidence="1">Belongs to the AB hydrolase superfamily.</text>
</comment>
<dbReference type="InParanoid" id="G4Z767"/>
<feature type="compositionally biased region" description="Low complexity" evidence="2">
    <location>
        <begin position="510"/>
        <end position="526"/>
    </location>
</feature>
<organism evidence="3 4">
    <name type="scientific">Phytophthora sojae (strain P6497)</name>
    <name type="common">Soybean stem and root rot agent</name>
    <name type="synonym">Phytophthora megasperma f. sp. glycines</name>
    <dbReference type="NCBI Taxonomy" id="1094619"/>
    <lineage>
        <taxon>Eukaryota</taxon>
        <taxon>Sar</taxon>
        <taxon>Stramenopiles</taxon>
        <taxon>Oomycota</taxon>
        <taxon>Peronosporomycetes</taxon>
        <taxon>Peronosporales</taxon>
        <taxon>Peronosporaceae</taxon>
        <taxon>Phytophthora</taxon>
    </lineage>
</organism>
<keyword evidence="4" id="KW-1185">Reference proteome</keyword>
<dbReference type="SMR" id="G4Z767"/>
<dbReference type="EMBL" id="JH159153">
    <property type="protein sequence ID" value="EGZ22451.1"/>
    <property type="molecule type" value="Genomic_DNA"/>
</dbReference>
<reference evidence="3 4" key="1">
    <citation type="journal article" date="2006" name="Science">
        <title>Phytophthora genome sequences uncover evolutionary origins and mechanisms of pathogenesis.</title>
        <authorList>
            <person name="Tyler B.M."/>
            <person name="Tripathy S."/>
            <person name="Zhang X."/>
            <person name="Dehal P."/>
            <person name="Jiang R.H."/>
            <person name="Aerts A."/>
            <person name="Arredondo F.D."/>
            <person name="Baxter L."/>
            <person name="Bensasson D."/>
            <person name="Beynon J.L."/>
            <person name="Chapman J."/>
            <person name="Damasceno C.M."/>
            <person name="Dorrance A.E."/>
            <person name="Dou D."/>
            <person name="Dickerman A.W."/>
            <person name="Dubchak I.L."/>
            <person name="Garbelotto M."/>
            <person name="Gijzen M."/>
            <person name="Gordon S.G."/>
            <person name="Govers F."/>
            <person name="Grunwald N.J."/>
            <person name="Huang W."/>
            <person name="Ivors K.L."/>
            <person name="Jones R.W."/>
            <person name="Kamoun S."/>
            <person name="Krampis K."/>
            <person name="Lamour K.H."/>
            <person name="Lee M.K."/>
            <person name="McDonald W.H."/>
            <person name="Medina M."/>
            <person name="Meijer H.J."/>
            <person name="Nordberg E.K."/>
            <person name="Maclean D.J."/>
            <person name="Ospina-Giraldo M.D."/>
            <person name="Morris P.F."/>
            <person name="Phuntumart V."/>
            <person name="Putnam N.H."/>
            <person name="Rash S."/>
            <person name="Rose J.K."/>
            <person name="Sakihama Y."/>
            <person name="Salamov A.A."/>
            <person name="Savidor A."/>
            <person name="Scheuring C.F."/>
            <person name="Smith B.M."/>
            <person name="Sobral B.W."/>
            <person name="Terry A."/>
            <person name="Torto-Alalibo T.A."/>
            <person name="Win J."/>
            <person name="Xu Z."/>
            <person name="Zhang H."/>
            <person name="Grigoriev I.V."/>
            <person name="Rokhsar D.S."/>
            <person name="Boore J.L."/>
        </authorList>
    </citation>
    <scope>NUCLEOTIDE SEQUENCE [LARGE SCALE GENOMIC DNA]</scope>
    <source>
        <strain evidence="3 4">P6497</strain>
    </source>
</reference>
<dbReference type="Gene3D" id="3.40.50.1820">
    <property type="entry name" value="alpha/beta hydrolase"/>
    <property type="match status" value="1"/>
</dbReference>
<evidence type="ECO:0000256" key="2">
    <source>
        <dbReference type="SAM" id="MobiDB-lite"/>
    </source>
</evidence>
<sequence length="535" mass="58492">YAAPLCHPGICETPDSAISTVDVFVRRIPAANRQPDVAPNVWLVQGGLSYSASLLDLPIMILYSQLKGEANVYTMDYRGVGQSTPLKCAAEAKSSRAVDLDLELIPACAKELEEKYGDLAAFSTTSAAMDLTTFISKYGNDFSTTLYGVSYGTIWVERVMHLNPPEVTGYVLDRVTTTSGSSLDNFYSLSDLNGAFDEVADSFMALCSEDSSCNARFKKKGLKATLQQLMMKLDKNPKATCAKLLKTAQTGQDEDPPSFVLRYLLGALLDTNMRTLIPPIVYRLFRCAKKDVAVLTQAIETINLGLKATAMDRGSESIVLETLVGFSEMWEAPSPSSQELRTRFEGTSMSGWLAYKQVPAYCASSKEKSPTCNKLKVGNYKGNGIIYERDEYWNKAAKIPEKANVLLMNDGLDPRASPKYAQALLKALDGQKKELVTFKYTSGSSLIDSNNEPACGMYVLSSFVQHDGDLTKLNKTCLEDEAAFNWTIPEVYQYPILSTKDAYDGEFDPSLSADEASSDAVDSSGSMEEDSPGQA</sequence>
<dbReference type="InterPro" id="IPR029058">
    <property type="entry name" value="AB_hydrolase_fold"/>
</dbReference>
<evidence type="ECO:0008006" key="5">
    <source>
        <dbReference type="Google" id="ProtNLM"/>
    </source>
</evidence>
<gene>
    <name evidence="3" type="ORF">PHYSODRAFT_488107</name>
</gene>
<evidence type="ECO:0000256" key="1">
    <source>
        <dbReference type="ARBA" id="ARBA00008645"/>
    </source>
</evidence>
<dbReference type="AlphaFoldDB" id="G4Z767"/>
<evidence type="ECO:0000313" key="3">
    <source>
        <dbReference type="EMBL" id="EGZ22451.1"/>
    </source>
</evidence>
<dbReference type="RefSeq" id="XP_009525168.1">
    <property type="nucleotide sequence ID" value="XM_009526873.1"/>
</dbReference>
<dbReference type="STRING" id="1094619.G4Z767"/>
<dbReference type="GeneID" id="20656239"/>
<protein>
    <recommendedName>
        <fullName evidence="5">AB hydrolase-1 domain-containing protein</fullName>
    </recommendedName>
</protein>
<accession>G4Z767</accession>
<dbReference type="Proteomes" id="UP000002640">
    <property type="component" value="Unassembled WGS sequence"/>
</dbReference>
<name>G4Z767_PHYSP</name>
<feature type="region of interest" description="Disordered" evidence="2">
    <location>
        <begin position="507"/>
        <end position="535"/>
    </location>
</feature>